<evidence type="ECO:0000313" key="1">
    <source>
        <dbReference type="EMBL" id="KAG7174117.1"/>
    </source>
</evidence>
<gene>
    <name evidence="1" type="ORF">Hamer_G020507</name>
</gene>
<name>A0A8J5N6J0_HOMAM</name>
<accession>A0A8J5N6J0</accession>
<proteinExistence type="predicted"/>
<dbReference type="PANTHER" id="PTHR45913:SF5">
    <property type="entry name" value="GENERAL TRANSCRIPTION FACTOR II-I REPEAT DOMAIN-CONTAINING PROTEIN 2A-LIKE PROTEIN"/>
    <property type="match status" value="1"/>
</dbReference>
<dbReference type="Proteomes" id="UP000747542">
    <property type="component" value="Unassembled WGS sequence"/>
</dbReference>
<reference evidence="1" key="1">
    <citation type="journal article" date="2021" name="Sci. Adv.">
        <title>The American lobster genome reveals insights on longevity, neural, and immune adaptations.</title>
        <authorList>
            <person name="Polinski J.M."/>
            <person name="Zimin A.V."/>
            <person name="Clark K.F."/>
            <person name="Kohn A.B."/>
            <person name="Sadowski N."/>
            <person name="Timp W."/>
            <person name="Ptitsyn A."/>
            <person name="Khanna P."/>
            <person name="Romanova D.Y."/>
            <person name="Williams P."/>
            <person name="Greenwood S.J."/>
            <person name="Moroz L.L."/>
            <person name="Walt D.R."/>
            <person name="Bodnar A.G."/>
        </authorList>
    </citation>
    <scope>NUCLEOTIDE SEQUENCE</scope>
    <source>
        <strain evidence="1">GMGI-L3</strain>
    </source>
</reference>
<keyword evidence="2" id="KW-1185">Reference proteome</keyword>
<feature type="non-terminal residue" evidence="1">
    <location>
        <position position="307"/>
    </location>
</feature>
<sequence length="307" mass="35688">HQTEIEGKLKLVLGSELRKEYVTKKEEEFRIRQNHWRKKRKSFSDGEEIVKPCLQIFARRLGDKSIERKADEIALSKQTVTRRTEELSHDVSQQLKDLVHSCTFFSLALDESTDIRGIDDHFSVFEELVSLESLHGKTRGSDIFDKVKSCIENLQLDSSKVAGTTTLLENFLNRPLLKYHCIIHQESLCGKPLNLQHVMLPVVKCVNKIRARALNRREFREYCEMLDLEYGDLVLHCEVRWLSRGQVLSSRFRDFAKEEDCILAFINPFLLSEQKIMELIDLKTNSLLKIKFDELSSVPNASDMINF</sequence>
<evidence type="ECO:0000313" key="2">
    <source>
        <dbReference type="Proteomes" id="UP000747542"/>
    </source>
</evidence>
<comment type="caution">
    <text evidence="1">The sequence shown here is derived from an EMBL/GenBank/DDBJ whole genome shotgun (WGS) entry which is preliminary data.</text>
</comment>
<dbReference type="AlphaFoldDB" id="A0A8J5N6J0"/>
<protein>
    <submittedName>
        <fullName evidence="1">General transcription factor II-I repeat domain-containing protein 2A-like 5</fullName>
    </submittedName>
</protein>
<dbReference type="PANTHER" id="PTHR45913">
    <property type="entry name" value="EPM2A-INTERACTING PROTEIN 1"/>
    <property type="match status" value="1"/>
</dbReference>
<dbReference type="EMBL" id="JAHLQT010007918">
    <property type="protein sequence ID" value="KAG7174117.1"/>
    <property type="molecule type" value="Genomic_DNA"/>
</dbReference>
<organism evidence="1 2">
    <name type="scientific">Homarus americanus</name>
    <name type="common">American lobster</name>
    <dbReference type="NCBI Taxonomy" id="6706"/>
    <lineage>
        <taxon>Eukaryota</taxon>
        <taxon>Metazoa</taxon>
        <taxon>Ecdysozoa</taxon>
        <taxon>Arthropoda</taxon>
        <taxon>Crustacea</taxon>
        <taxon>Multicrustacea</taxon>
        <taxon>Malacostraca</taxon>
        <taxon>Eumalacostraca</taxon>
        <taxon>Eucarida</taxon>
        <taxon>Decapoda</taxon>
        <taxon>Pleocyemata</taxon>
        <taxon>Astacidea</taxon>
        <taxon>Nephropoidea</taxon>
        <taxon>Nephropidae</taxon>
        <taxon>Homarus</taxon>
    </lineage>
</organism>